<protein>
    <recommendedName>
        <fullName evidence="5">RNA polymerase sigma factor 70 region 4 type 2 domain-containing protein</fullName>
    </recommendedName>
</protein>
<dbReference type="Gene3D" id="1.10.1740.10">
    <property type="match status" value="1"/>
</dbReference>
<dbReference type="NCBIfam" id="TIGR02937">
    <property type="entry name" value="sigma70-ECF"/>
    <property type="match status" value="1"/>
</dbReference>
<dbReference type="InterPro" id="IPR013249">
    <property type="entry name" value="RNA_pol_sigma70_r4_t2"/>
</dbReference>
<dbReference type="Pfam" id="PF08281">
    <property type="entry name" value="Sigma70_r4_2"/>
    <property type="match status" value="1"/>
</dbReference>
<accession>A0A3B0RZR9</accession>
<dbReference type="InterPro" id="IPR039425">
    <property type="entry name" value="RNA_pol_sigma-70-like"/>
</dbReference>
<evidence type="ECO:0000259" key="5">
    <source>
        <dbReference type="Pfam" id="PF08281"/>
    </source>
</evidence>
<dbReference type="InterPro" id="IPR014284">
    <property type="entry name" value="RNA_pol_sigma-70_dom"/>
</dbReference>
<dbReference type="GO" id="GO:0016987">
    <property type="term" value="F:sigma factor activity"/>
    <property type="evidence" value="ECO:0007669"/>
    <property type="project" value="UniProtKB-KW"/>
</dbReference>
<keyword evidence="4" id="KW-0804">Transcription</keyword>
<feature type="domain" description="RNA polymerase sigma factor 70 region 4 type 2" evidence="5">
    <location>
        <begin position="103"/>
        <end position="153"/>
    </location>
</feature>
<sequence>MTSDRSTEPTTDAELYAKYSHALVAFATSIVGPSMAADVVHDAAVSLVSSQALLRADNPRALLYKAVFAKAKSAQRSAFRRRDRESRFAATIVTHDPEVLPEVAAAVAKLSPQQRACVFLTYWEDMTPRTVGGFLGISDGTVKHHLARARKRLRETLDQGGTP</sequence>
<reference evidence="6" key="1">
    <citation type="submission" date="2018-06" db="EMBL/GenBank/DDBJ databases">
        <authorList>
            <person name="Zhirakovskaya E."/>
        </authorList>
    </citation>
    <scope>NUCLEOTIDE SEQUENCE</scope>
</reference>
<evidence type="ECO:0000256" key="1">
    <source>
        <dbReference type="ARBA" id="ARBA00010641"/>
    </source>
</evidence>
<comment type="similarity">
    <text evidence="1">Belongs to the sigma-70 factor family. ECF subfamily.</text>
</comment>
<keyword evidence="3" id="KW-0731">Sigma factor</keyword>
<dbReference type="PANTHER" id="PTHR43133:SF46">
    <property type="entry name" value="RNA POLYMERASE SIGMA-70 FACTOR ECF SUBFAMILY"/>
    <property type="match status" value="1"/>
</dbReference>
<dbReference type="InterPro" id="IPR013325">
    <property type="entry name" value="RNA_pol_sigma_r2"/>
</dbReference>
<organism evidence="6">
    <name type="scientific">hydrothermal vent metagenome</name>
    <dbReference type="NCBI Taxonomy" id="652676"/>
    <lineage>
        <taxon>unclassified sequences</taxon>
        <taxon>metagenomes</taxon>
        <taxon>ecological metagenomes</taxon>
    </lineage>
</organism>
<dbReference type="GO" id="GO:0006352">
    <property type="term" value="P:DNA-templated transcription initiation"/>
    <property type="evidence" value="ECO:0007669"/>
    <property type="project" value="InterPro"/>
</dbReference>
<dbReference type="SUPFAM" id="SSF88946">
    <property type="entry name" value="Sigma2 domain of RNA polymerase sigma factors"/>
    <property type="match status" value="1"/>
</dbReference>
<name>A0A3B0RZR9_9ZZZZ</name>
<dbReference type="EMBL" id="UOEK01000127">
    <property type="protein sequence ID" value="VAV97927.1"/>
    <property type="molecule type" value="Genomic_DNA"/>
</dbReference>
<evidence type="ECO:0000256" key="3">
    <source>
        <dbReference type="ARBA" id="ARBA00023082"/>
    </source>
</evidence>
<dbReference type="GO" id="GO:0003677">
    <property type="term" value="F:DNA binding"/>
    <property type="evidence" value="ECO:0007669"/>
    <property type="project" value="InterPro"/>
</dbReference>
<evidence type="ECO:0000256" key="4">
    <source>
        <dbReference type="ARBA" id="ARBA00023163"/>
    </source>
</evidence>
<proteinExistence type="inferred from homology"/>
<dbReference type="AlphaFoldDB" id="A0A3B0RZR9"/>
<dbReference type="Gene3D" id="1.10.10.10">
    <property type="entry name" value="Winged helix-like DNA-binding domain superfamily/Winged helix DNA-binding domain"/>
    <property type="match status" value="1"/>
</dbReference>
<keyword evidence="2" id="KW-0805">Transcription regulation</keyword>
<dbReference type="InterPro" id="IPR036388">
    <property type="entry name" value="WH-like_DNA-bd_sf"/>
</dbReference>
<dbReference type="PANTHER" id="PTHR43133">
    <property type="entry name" value="RNA POLYMERASE ECF-TYPE SIGMA FACTO"/>
    <property type="match status" value="1"/>
</dbReference>
<dbReference type="CDD" id="cd06171">
    <property type="entry name" value="Sigma70_r4"/>
    <property type="match status" value="1"/>
</dbReference>
<evidence type="ECO:0000313" key="6">
    <source>
        <dbReference type="EMBL" id="VAV97927.1"/>
    </source>
</evidence>
<gene>
    <name evidence="6" type="ORF">MNBD_ACTINO02-2232</name>
</gene>
<evidence type="ECO:0000256" key="2">
    <source>
        <dbReference type="ARBA" id="ARBA00023015"/>
    </source>
</evidence>
<dbReference type="SUPFAM" id="SSF88659">
    <property type="entry name" value="Sigma3 and sigma4 domains of RNA polymerase sigma factors"/>
    <property type="match status" value="1"/>
</dbReference>
<dbReference type="InterPro" id="IPR013324">
    <property type="entry name" value="RNA_pol_sigma_r3/r4-like"/>
</dbReference>